<evidence type="ECO:0000256" key="2">
    <source>
        <dbReference type="ARBA" id="ARBA00022679"/>
    </source>
</evidence>
<reference evidence="3 4" key="2">
    <citation type="submission" date="2020-08" db="EMBL/GenBank/DDBJ databases">
        <title>Listeria ohnekaius sp. nov. and Listeria portnoyii sp. nov. isolated from non-agricultural and natural environments.</title>
        <authorList>
            <person name="Weller D."/>
            <person name="Belias A.M."/>
            <person name="Liao J."/>
            <person name="Guo S."/>
            <person name="Orsi R.H."/>
            <person name="Wiedmann M."/>
        </authorList>
    </citation>
    <scope>NUCLEOTIDE SEQUENCE [LARGE SCALE GENOMIC DNA]</scope>
    <source>
        <strain evidence="3 4">FSL W9-0585</strain>
    </source>
</reference>
<accession>A0A7W1T6J6</accession>
<dbReference type="AlphaFoldDB" id="A0A7W1T6J6"/>
<dbReference type="PANTHER" id="PTHR34136">
    <property type="match status" value="1"/>
</dbReference>
<keyword evidence="2 3" id="KW-0808">Transferase</keyword>
<evidence type="ECO:0000256" key="1">
    <source>
        <dbReference type="ARBA" id="ARBA00022676"/>
    </source>
</evidence>
<evidence type="ECO:0000313" key="3">
    <source>
        <dbReference type="EMBL" id="MBA3926324.1"/>
    </source>
</evidence>
<dbReference type="Proteomes" id="UP000548787">
    <property type="component" value="Unassembled WGS sequence"/>
</dbReference>
<dbReference type="NCBIfam" id="TIGR00696">
    <property type="entry name" value="wecG_tagA_cpsF"/>
    <property type="match status" value="1"/>
</dbReference>
<proteinExistence type="predicted"/>
<dbReference type="InterPro" id="IPR004629">
    <property type="entry name" value="WecG_TagA_CpsF"/>
</dbReference>
<keyword evidence="4" id="KW-1185">Reference proteome</keyword>
<dbReference type="PANTHER" id="PTHR34136:SF1">
    <property type="entry name" value="UDP-N-ACETYL-D-MANNOSAMINURONIC ACID TRANSFERASE"/>
    <property type="match status" value="1"/>
</dbReference>
<keyword evidence="1" id="KW-0328">Glycosyltransferase</keyword>
<gene>
    <name evidence="3" type="ORF">HPK16_08215</name>
</gene>
<evidence type="ECO:0000313" key="4">
    <source>
        <dbReference type="Proteomes" id="UP000548787"/>
    </source>
</evidence>
<reference evidence="3 4" key="1">
    <citation type="submission" date="2020-05" db="EMBL/GenBank/DDBJ databases">
        <authorList>
            <person name="Carlin C.R."/>
        </authorList>
    </citation>
    <scope>NUCLEOTIDE SEQUENCE [LARGE SCALE GENOMIC DNA]</scope>
    <source>
        <strain evidence="3 4">FSL W9-0585</strain>
    </source>
</reference>
<dbReference type="GO" id="GO:0016758">
    <property type="term" value="F:hexosyltransferase activity"/>
    <property type="evidence" value="ECO:0007669"/>
    <property type="project" value="TreeGrafter"/>
</dbReference>
<dbReference type="RefSeq" id="WP_181676495.1">
    <property type="nucleotide sequence ID" value="NZ_JABJVM010000007.1"/>
</dbReference>
<protein>
    <submittedName>
        <fullName evidence="3">WecB/TagA/CpsF family glycosyltransferase</fullName>
    </submittedName>
</protein>
<dbReference type="CDD" id="cd06533">
    <property type="entry name" value="Glyco_transf_WecG_TagA"/>
    <property type="match status" value="1"/>
</dbReference>
<dbReference type="EMBL" id="JABJVM010000007">
    <property type="protein sequence ID" value="MBA3926324.1"/>
    <property type="molecule type" value="Genomic_DNA"/>
</dbReference>
<dbReference type="Pfam" id="PF03808">
    <property type="entry name" value="Glyco_tran_WecG"/>
    <property type="match status" value="1"/>
</dbReference>
<sequence>MTRTFLLGSYVDALTMKETLNKVEAIIRIGKPVQHVVINASKINLMAQNEELADIVNASPLINADGQSIVWAMKFLGHEVQERVAGIDLFENLVKLSAEKGFRVYYFGAQEDVVQEVVQLHQQKYPNLQVAGYRNGYFDEVESEEIAMDIRKSKADIVFVAFSSPKKEQWVHAHKEMMGAPFVMGVGGSFDVIAGVTKRAPQWMQKAGLEWFYRFMQEPRRMFKRYFVGNLSFVRKVMKERWRKKDVR</sequence>
<comment type="caution">
    <text evidence="3">The sequence shown here is derived from an EMBL/GenBank/DDBJ whole genome shotgun (WGS) entry which is preliminary data.</text>
</comment>
<name>A0A7W1T6J6_9LIST</name>
<organism evidence="3 4">
    <name type="scientific">Listeria rustica</name>
    <dbReference type="NCBI Taxonomy" id="2713503"/>
    <lineage>
        <taxon>Bacteria</taxon>
        <taxon>Bacillati</taxon>
        <taxon>Bacillota</taxon>
        <taxon>Bacilli</taxon>
        <taxon>Bacillales</taxon>
        <taxon>Listeriaceae</taxon>
        <taxon>Listeria</taxon>
    </lineage>
</organism>